<dbReference type="InterPro" id="IPR004210">
    <property type="entry name" value="BESS_motif"/>
</dbReference>
<comment type="subcellular location">
    <subcellularLocation>
        <location evidence="1">Nucleus</location>
    </subcellularLocation>
</comment>
<evidence type="ECO:0000256" key="1">
    <source>
        <dbReference type="PROSITE-ProRule" id="PRU00371"/>
    </source>
</evidence>
<dbReference type="GO" id="GO:0005667">
    <property type="term" value="C:transcription regulator complex"/>
    <property type="evidence" value="ECO:0007669"/>
    <property type="project" value="TreeGrafter"/>
</dbReference>
<dbReference type="PANTHER" id="PTHR12243:SF67">
    <property type="entry name" value="COREPRESSOR OF PANGOLIN, ISOFORM A-RELATED"/>
    <property type="match status" value="1"/>
</dbReference>
<dbReference type="EMBL" id="OV651814">
    <property type="protein sequence ID" value="CAH1106213.1"/>
    <property type="molecule type" value="Genomic_DNA"/>
</dbReference>
<dbReference type="SMART" id="SM00595">
    <property type="entry name" value="MADF"/>
    <property type="match status" value="1"/>
</dbReference>
<sequence>MSEDPRWDLSCAGLIAEVKKRPGIYDRLHPDYKKDEKERLWLEICNEIVPNWNEIALAERNSRVLLVQRKWKNLRDSFRKELNIQNELKPPKYPKKKREYLYYKSMQFLEPFLIKDAEVTRKKSQLHKNQSCDEQKNVKFESEISQIKSKRSIKRSSNYEFCDDTQNGDSDSSSNVQKSKQVKKSSTEAPTVELWDESSETENLNDVANYTFHEDIDEDRYFLLSLLPYLRNLTGLQNLSVRIEFLEILKRINISNNNSDPLKTS</sequence>
<feature type="domain" description="BESS" evidence="4">
    <location>
        <begin position="216"/>
        <end position="255"/>
    </location>
</feature>
<gene>
    <name evidence="5" type="ORF">PSYICH_LOCUS6429</name>
</gene>
<evidence type="ECO:0000313" key="6">
    <source>
        <dbReference type="Proteomes" id="UP001153636"/>
    </source>
</evidence>
<keyword evidence="1" id="KW-0539">Nucleus</keyword>
<dbReference type="PANTHER" id="PTHR12243">
    <property type="entry name" value="MADF DOMAIN TRANSCRIPTION FACTOR"/>
    <property type="match status" value="1"/>
</dbReference>
<accession>A0A9P0CU20</accession>
<evidence type="ECO:0000259" key="3">
    <source>
        <dbReference type="PROSITE" id="PS51029"/>
    </source>
</evidence>
<protein>
    <recommendedName>
        <fullName evidence="7">MADF domain-containing protein</fullName>
    </recommendedName>
</protein>
<proteinExistence type="predicted"/>
<dbReference type="Proteomes" id="UP001153636">
    <property type="component" value="Chromosome 2"/>
</dbReference>
<feature type="compositionally biased region" description="Low complexity" evidence="2">
    <location>
        <begin position="169"/>
        <end position="179"/>
    </location>
</feature>
<dbReference type="Pfam" id="PF10545">
    <property type="entry name" value="MADF_DNA_bdg"/>
    <property type="match status" value="1"/>
</dbReference>
<name>A0A9P0CU20_9CUCU</name>
<evidence type="ECO:0008006" key="7">
    <source>
        <dbReference type="Google" id="ProtNLM"/>
    </source>
</evidence>
<evidence type="ECO:0000259" key="4">
    <source>
        <dbReference type="PROSITE" id="PS51031"/>
    </source>
</evidence>
<dbReference type="GO" id="GO:0006357">
    <property type="term" value="P:regulation of transcription by RNA polymerase II"/>
    <property type="evidence" value="ECO:0007669"/>
    <property type="project" value="TreeGrafter"/>
</dbReference>
<dbReference type="PROSITE" id="PS51029">
    <property type="entry name" value="MADF"/>
    <property type="match status" value="1"/>
</dbReference>
<dbReference type="OrthoDB" id="8118596at2759"/>
<reference evidence="5" key="1">
    <citation type="submission" date="2022-01" db="EMBL/GenBank/DDBJ databases">
        <authorList>
            <person name="King R."/>
        </authorList>
    </citation>
    <scope>NUCLEOTIDE SEQUENCE</scope>
</reference>
<dbReference type="InterPro" id="IPR039353">
    <property type="entry name" value="TF_Adf1"/>
</dbReference>
<dbReference type="InterPro" id="IPR006578">
    <property type="entry name" value="MADF-dom"/>
</dbReference>
<organism evidence="5 6">
    <name type="scientific">Psylliodes chrysocephalus</name>
    <dbReference type="NCBI Taxonomy" id="3402493"/>
    <lineage>
        <taxon>Eukaryota</taxon>
        <taxon>Metazoa</taxon>
        <taxon>Ecdysozoa</taxon>
        <taxon>Arthropoda</taxon>
        <taxon>Hexapoda</taxon>
        <taxon>Insecta</taxon>
        <taxon>Pterygota</taxon>
        <taxon>Neoptera</taxon>
        <taxon>Endopterygota</taxon>
        <taxon>Coleoptera</taxon>
        <taxon>Polyphaga</taxon>
        <taxon>Cucujiformia</taxon>
        <taxon>Chrysomeloidea</taxon>
        <taxon>Chrysomelidae</taxon>
        <taxon>Galerucinae</taxon>
        <taxon>Alticini</taxon>
        <taxon>Psylliodes</taxon>
    </lineage>
</organism>
<dbReference type="GO" id="GO:0003677">
    <property type="term" value="F:DNA binding"/>
    <property type="evidence" value="ECO:0007669"/>
    <property type="project" value="InterPro"/>
</dbReference>
<feature type="region of interest" description="Disordered" evidence="2">
    <location>
        <begin position="160"/>
        <end position="198"/>
    </location>
</feature>
<dbReference type="GO" id="GO:0005634">
    <property type="term" value="C:nucleus"/>
    <property type="evidence" value="ECO:0007669"/>
    <property type="project" value="UniProtKB-SubCell"/>
</dbReference>
<dbReference type="PROSITE" id="PS51031">
    <property type="entry name" value="BESS"/>
    <property type="match status" value="1"/>
</dbReference>
<dbReference type="Pfam" id="PF02944">
    <property type="entry name" value="BESS"/>
    <property type="match status" value="1"/>
</dbReference>
<evidence type="ECO:0000313" key="5">
    <source>
        <dbReference type="EMBL" id="CAH1106213.1"/>
    </source>
</evidence>
<dbReference type="AlphaFoldDB" id="A0A9P0CU20"/>
<keyword evidence="6" id="KW-1185">Reference proteome</keyword>
<feature type="domain" description="MADF" evidence="3">
    <location>
        <begin position="13"/>
        <end position="114"/>
    </location>
</feature>
<evidence type="ECO:0000256" key="2">
    <source>
        <dbReference type="SAM" id="MobiDB-lite"/>
    </source>
</evidence>